<feature type="chain" id="PRO_5014954146" evidence="1">
    <location>
        <begin position="20"/>
        <end position="70"/>
    </location>
</feature>
<evidence type="ECO:0000313" key="2">
    <source>
        <dbReference type="EMBL" id="MBW47885.1"/>
    </source>
</evidence>
<protein>
    <submittedName>
        <fullName evidence="2">Putative secreted protein</fullName>
    </submittedName>
</protein>
<evidence type="ECO:0000256" key="1">
    <source>
        <dbReference type="SAM" id="SignalP"/>
    </source>
</evidence>
<dbReference type="EMBL" id="GGFK01014564">
    <property type="protein sequence ID" value="MBW47885.1"/>
    <property type="molecule type" value="Transcribed_RNA"/>
</dbReference>
<accession>A0A2M4B4A4</accession>
<feature type="signal peptide" evidence="1">
    <location>
        <begin position="1"/>
        <end position="19"/>
    </location>
</feature>
<reference evidence="2" key="1">
    <citation type="submission" date="2018-01" db="EMBL/GenBank/DDBJ databases">
        <title>An insight into the sialome of Amazonian anophelines.</title>
        <authorList>
            <person name="Ribeiro J.M."/>
            <person name="Scarpassa V."/>
            <person name="Calvo E."/>
        </authorList>
    </citation>
    <scope>NUCLEOTIDE SEQUENCE</scope>
    <source>
        <tissue evidence="2">Salivary glands</tissue>
    </source>
</reference>
<sequence>MLAFGFLRCFGMLFRSAWDASLFAGLVELSFASKKPAWRATVPGKAAPRFHVLPLAELSLSLSPSVGSYT</sequence>
<dbReference type="AlphaFoldDB" id="A0A2M4B4A4"/>
<keyword evidence="1" id="KW-0732">Signal</keyword>
<name>A0A2M4B4A4_9DIPT</name>
<organism evidence="2">
    <name type="scientific">Anopheles triannulatus</name>
    <dbReference type="NCBI Taxonomy" id="58253"/>
    <lineage>
        <taxon>Eukaryota</taxon>
        <taxon>Metazoa</taxon>
        <taxon>Ecdysozoa</taxon>
        <taxon>Arthropoda</taxon>
        <taxon>Hexapoda</taxon>
        <taxon>Insecta</taxon>
        <taxon>Pterygota</taxon>
        <taxon>Neoptera</taxon>
        <taxon>Endopterygota</taxon>
        <taxon>Diptera</taxon>
        <taxon>Nematocera</taxon>
        <taxon>Culicoidea</taxon>
        <taxon>Culicidae</taxon>
        <taxon>Anophelinae</taxon>
        <taxon>Anopheles</taxon>
    </lineage>
</organism>
<proteinExistence type="predicted"/>